<proteinExistence type="predicted"/>
<dbReference type="EMBL" id="CP089984">
    <property type="protein sequence ID" value="WXB12665.1"/>
    <property type="molecule type" value="Genomic_DNA"/>
</dbReference>
<dbReference type="RefSeq" id="WP_394822286.1">
    <property type="nucleotide sequence ID" value="NZ_CP089984.1"/>
</dbReference>
<name>A0ABZ2LPJ6_9BACT</name>
<reference evidence="1 2" key="1">
    <citation type="submission" date="2021-12" db="EMBL/GenBank/DDBJ databases">
        <title>Discovery of the Pendulisporaceae a myxobacterial family with distinct sporulation behavior and unique specialized metabolism.</title>
        <authorList>
            <person name="Garcia R."/>
            <person name="Popoff A."/>
            <person name="Bader C.D."/>
            <person name="Loehr J."/>
            <person name="Walesch S."/>
            <person name="Walt C."/>
            <person name="Boldt J."/>
            <person name="Bunk B."/>
            <person name="Haeckl F.J.F.P.J."/>
            <person name="Gunesch A.P."/>
            <person name="Birkelbach J."/>
            <person name="Nuebel U."/>
            <person name="Pietschmann T."/>
            <person name="Bach T."/>
            <person name="Mueller R."/>
        </authorList>
    </citation>
    <scope>NUCLEOTIDE SEQUENCE [LARGE SCALE GENOMIC DNA]</scope>
    <source>
        <strain evidence="1 2">MSr11954</strain>
    </source>
</reference>
<evidence type="ECO:0000313" key="2">
    <source>
        <dbReference type="Proteomes" id="UP001370348"/>
    </source>
</evidence>
<organism evidence="1 2">
    <name type="scientific">Pendulispora albinea</name>
    <dbReference type="NCBI Taxonomy" id="2741071"/>
    <lineage>
        <taxon>Bacteria</taxon>
        <taxon>Pseudomonadati</taxon>
        <taxon>Myxococcota</taxon>
        <taxon>Myxococcia</taxon>
        <taxon>Myxococcales</taxon>
        <taxon>Sorangiineae</taxon>
        <taxon>Pendulisporaceae</taxon>
        <taxon>Pendulispora</taxon>
    </lineage>
</organism>
<keyword evidence="2" id="KW-1185">Reference proteome</keyword>
<sequence>MELAPGASEDGVWEFDVNRFVQDPERVYALGETDEFDADIQSLTFSDGTRVARGRDP</sequence>
<accession>A0ABZ2LPJ6</accession>
<protein>
    <submittedName>
        <fullName evidence="1">Uncharacterized protein</fullName>
    </submittedName>
</protein>
<gene>
    <name evidence="1" type="ORF">LZC94_33045</name>
</gene>
<dbReference type="Proteomes" id="UP001370348">
    <property type="component" value="Chromosome"/>
</dbReference>
<evidence type="ECO:0000313" key="1">
    <source>
        <dbReference type="EMBL" id="WXB12665.1"/>
    </source>
</evidence>